<evidence type="ECO:0000313" key="1">
    <source>
        <dbReference type="EMBL" id="ASO08390.1"/>
    </source>
</evidence>
<dbReference type="RefSeq" id="WP_093980753.1">
    <property type="nucleotide sequence ID" value="NZ_CP022516.1"/>
</dbReference>
<dbReference type="EMBL" id="CP022516">
    <property type="protein sequence ID" value="ASO08390.1"/>
    <property type="molecule type" value="Genomic_DNA"/>
</dbReference>
<dbReference type="AlphaFoldDB" id="A0A221V4B8"/>
<dbReference type="Proteomes" id="UP000204551">
    <property type="component" value="Plasmid pSMS7"/>
</dbReference>
<reference evidence="1 2" key="1">
    <citation type="submission" date="2017-07" db="EMBL/GenBank/DDBJ databases">
        <title>Genome Sequence of Arenibacter algicola Strain SMS7 Isolated from a culture of the Diatom Skeletonema marinoi.</title>
        <authorList>
            <person name="Topel M."/>
            <person name="Pinder M.I.M."/>
            <person name="Johansson O.N."/>
            <person name="Kourtchenko O."/>
            <person name="Godhe A."/>
            <person name="Clarke A.K."/>
        </authorList>
    </citation>
    <scope>NUCLEOTIDE SEQUENCE [LARGE SCALE GENOMIC DNA]</scope>
    <source>
        <strain evidence="1 2">SMS7</strain>
        <plasmid evidence="2">Plasmid psms7</plasmid>
    </source>
</reference>
<keyword evidence="1" id="KW-0614">Plasmid</keyword>
<name>A0A221V4B8_9FLAO</name>
<sequence>MKRKSNQKRPWFNFTKKRGSTVTILPTDVIVERTKIGAVENIHVIDAEVVEAKRPTFLLTGLVSKFFALWK</sequence>
<dbReference type="KEGG" id="aalg:AREALGSMS7_05017"/>
<organism evidence="1 2">
    <name type="scientific">Arenibacter algicola</name>
    <dbReference type="NCBI Taxonomy" id="616991"/>
    <lineage>
        <taxon>Bacteria</taxon>
        <taxon>Pseudomonadati</taxon>
        <taxon>Bacteroidota</taxon>
        <taxon>Flavobacteriia</taxon>
        <taxon>Flavobacteriales</taxon>
        <taxon>Flavobacteriaceae</taxon>
        <taxon>Arenibacter</taxon>
    </lineage>
</organism>
<geneLocation type="plasmid" evidence="2">
    <name>psms7</name>
</geneLocation>
<evidence type="ECO:0000313" key="2">
    <source>
        <dbReference type="Proteomes" id="UP000204551"/>
    </source>
</evidence>
<accession>A0A221V4B8</accession>
<proteinExistence type="predicted"/>
<protein>
    <submittedName>
        <fullName evidence="1">Uncharacterized protein</fullName>
    </submittedName>
</protein>
<gene>
    <name evidence="1" type="ORF">AREALGSMS7_05017</name>
</gene>